<keyword evidence="1" id="KW-0175">Coiled coil</keyword>
<evidence type="ECO:0000313" key="3">
    <source>
        <dbReference type="Proteomes" id="UP000233469"/>
    </source>
</evidence>
<dbReference type="VEuPathDB" id="FungiDB:FUN_016637"/>
<comment type="caution">
    <text evidence="2">The sequence shown here is derived from an EMBL/GenBank/DDBJ whole genome shotgun (WGS) entry which is preliminary data.</text>
</comment>
<sequence>MGIVQVYVGKVLEKTPSLKDEMKELKDEMKELKAFVHEQAQKQAQEQSQMREDIQRLTDIFERLSADEKNENSQDIRIPTLNTIVLFRDEIKNIYEANKNILVQKELVDEANDGKDRSISQDTFADFIYGKSNISTKQNKNAMIYIYYTLKRFEALKARNS</sequence>
<dbReference type="AlphaFoldDB" id="A0A2N1M755"/>
<feature type="coiled-coil region" evidence="1">
    <location>
        <begin position="15"/>
        <end position="57"/>
    </location>
</feature>
<reference evidence="2 3" key="2">
    <citation type="submission" date="2017-10" db="EMBL/GenBank/DDBJ databases">
        <title>Extensive intraspecific genome diversity in a model arbuscular mycorrhizal fungus.</title>
        <authorList>
            <person name="Chen E.C.H."/>
            <person name="Morin E."/>
            <person name="Baudet D."/>
            <person name="Noel J."/>
            <person name="Ndikumana S."/>
            <person name="Charron P."/>
            <person name="St-Onge C."/>
            <person name="Giorgi J."/>
            <person name="Grigoriev I.V."/>
            <person name="Roux C."/>
            <person name="Martin F.M."/>
            <person name="Corradi N."/>
        </authorList>
    </citation>
    <scope>NUCLEOTIDE SEQUENCE [LARGE SCALE GENOMIC DNA]</scope>
    <source>
        <strain evidence="2 3">C2</strain>
    </source>
</reference>
<dbReference type="Proteomes" id="UP000233469">
    <property type="component" value="Unassembled WGS sequence"/>
</dbReference>
<protein>
    <submittedName>
        <fullName evidence="2">Uncharacterized protein</fullName>
    </submittedName>
</protein>
<reference evidence="2 3" key="1">
    <citation type="submission" date="2016-04" db="EMBL/GenBank/DDBJ databases">
        <title>Genome analyses suggest a sexual origin of heterokaryosis in a supposedly ancient asexual fungus.</title>
        <authorList>
            <person name="Ropars J."/>
            <person name="Sedzielewska K."/>
            <person name="Noel J."/>
            <person name="Charron P."/>
            <person name="Farinelli L."/>
            <person name="Marton T."/>
            <person name="Kruger M."/>
            <person name="Pelin A."/>
            <person name="Brachmann A."/>
            <person name="Corradi N."/>
        </authorList>
    </citation>
    <scope>NUCLEOTIDE SEQUENCE [LARGE SCALE GENOMIC DNA]</scope>
    <source>
        <strain evidence="2 3">C2</strain>
    </source>
</reference>
<proteinExistence type="predicted"/>
<name>A0A2N1M755_9GLOM</name>
<organism evidence="2 3">
    <name type="scientific">Rhizophagus irregularis</name>
    <dbReference type="NCBI Taxonomy" id="588596"/>
    <lineage>
        <taxon>Eukaryota</taxon>
        <taxon>Fungi</taxon>
        <taxon>Fungi incertae sedis</taxon>
        <taxon>Mucoromycota</taxon>
        <taxon>Glomeromycotina</taxon>
        <taxon>Glomeromycetes</taxon>
        <taxon>Glomerales</taxon>
        <taxon>Glomeraceae</taxon>
        <taxon>Rhizophagus</taxon>
    </lineage>
</organism>
<gene>
    <name evidence="2" type="ORF">RhiirC2_763929</name>
</gene>
<evidence type="ECO:0000313" key="2">
    <source>
        <dbReference type="EMBL" id="PKK57464.1"/>
    </source>
</evidence>
<evidence type="ECO:0000256" key="1">
    <source>
        <dbReference type="SAM" id="Coils"/>
    </source>
</evidence>
<dbReference type="EMBL" id="LLXL01004360">
    <property type="protein sequence ID" value="PKK57464.1"/>
    <property type="molecule type" value="Genomic_DNA"/>
</dbReference>
<accession>A0A2N1M755</accession>